<feature type="compositionally biased region" description="Basic and acidic residues" evidence="1">
    <location>
        <begin position="149"/>
        <end position="166"/>
    </location>
</feature>
<feature type="compositionally biased region" description="Polar residues" evidence="1">
    <location>
        <begin position="168"/>
        <end position="180"/>
    </location>
</feature>
<feature type="region of interest" description="Disordered" evidence="1">
    <location>
        <begin position="115"/>
        <end position="136"/>
    </location>
</feature>
<feature type="region of interest" description="Disordered" evidence="1">
    <location>
        <begin position="149"/>
        <end position="198"/>
    </location>
</feature>
<dbReference type="EMBL" id="SOYY01000012">
    <property type="protein sequence ID" value="KAA0713798.1"/>
    <property type="molecule type" value="Genomic_DNA"/>
</dbReference>
<keyword evidence="3" id="KW-1185">Reference proteome</keyword>
<comment type="caution">
    <text evidence="2">The sequence shown here is derived from an EMBL/GenBank/DDBJ whole genome shotgun (WGS) entry which is preliminary data.</text>
</comment>
<dbReference type="AlphaFoldDB" id="A0A5A9NW24"/>
<gene>
    <name evidence="2" type="ORF">E1301_Tti015547</name>
</gene>
<organism evidence="2 3">
    <name type="scientific">Triplophysa tibetana</name>
    <dbReference type="NCBI Taxonomy" id="1572043"/>
    <lineage>
        <taxon>Eukaryota</taxon>
        <taxon>Metazoa</taxon>
        <taxon>Chordata</taxon>
        <taxon>Craniata</taxon>
        <taxon>Vertebrata</taxon>
        <taxon>Euteleostomi</taxon>
        <taxon>Actinopterygii</taxon>
        <taxon>Neopterygii</taxon>
        <taxon>Teleostei</taxon>
        <taxon>Ostariophysi</taxon>
        <taxon>Cypriniformes</taxon>
        <taxon>Nemacheilidae</taxon>
        <taxon>Triplophysa</taxon>
    </lineage>
</organism>
<feature type="compositionally biased region" description="Basic and acidic residues" evidence="1">
    <location>
        <begin position="311"/>
        <end position="323"/>
    </location>
</feature>
<accession>A0A5A9NW24</accession>
<feature type="compositionally biased region" description="Basic and acidic residues" evidence="1">
    <location>
        <begin position="355"/>
        <end position="365"/>
    </location>
</feature>
<dbReference type="Proteomes" id="UP000324632">
    <property type="component" value="Chromosome 12"/>
</dbReference>
<evidence type="ECO:0000313" key="2">
    <source>
        <dbReference type="EMBL" id="KAA0713798.1"/>
    </source>
</evidence>
<sequence>MPFWPLRSFRDLTGFMRNAGSMAWNPTLKQRLQLQITNHRGVPSLDTFTVNGCETSSPNTGVYSNTTLQGRSLKDSRHLSEKTSRKSFIGRKALLIACGVRCVLSPRPTNCCTSSVYKDEKDRPRSSPATGERVERQMDGWAVYSGIKSTEERQRARSSIKRERVTVDLTQRPSTVPLENQTERRTHSTPEIPTCKILWRRKDDQSFHQDGPQQSDQRPDLTPFLHLYLPSYQPEKKREEPMEKQDNSLEMHNKQAVTDEAREHDVIAQSQNQDITVKKKNEERQHYFIDDIQYDITDTSWHDISVGKTQEENFEKDITEGRKPQSITDNEVTEDSIAQQDQSDIIDVGESNDVPEDREQNDKQEKKKIHTRTRPTLHTRRVNKTSDGKLMGKTRYPAPSTALTFPYSLMDRSPSPTVSVLPSFHGTPFGCRIRKFNTPESGSSKTRTRKVYNDIRFKKPTNDMRHAIETKANRCLLQTKAEVVISPRPRIMSTERGVPPHKIKTTKTFLWGPEGPQETKTVCELQSPVNRWRSSD</sequence>
<reference evidence="2 3" key="1">
    <citation type="journal article" date="2019" name="Mol. Ecol. Resour.">
        <title>Chromosome-level genome assembly of Triplophysa tibetana, a fish adapted to the harsh high-altitude environment of the Tibetan Plateau.</title>
        <authorList>
            <person name="Yang X."/>
            <person name="Liu H."/>
            <person name="Ma Z."/>
            <person name="Zou Y."/>
            <person name="Zou M."/>
            <person name="Mao Y."/>
            <person name="Li X."/>
            <person name="Wang H."/>
            <person name="Chen T."/>
            <person name="Wang W."/>
            <person name="Yang R."/>
        </authorList>
    </citation>
    <scope>NUCLEOTIDE SEQUENCE [LARGE SCALE GENOMIC DNA]</scope>
    <source>
        <strain evidence="2">TTIB1903HZAU</strain>
        <tissue evidence="2">Muscle</tissue>
    </source>
</reference>
<feature type="region of interest" description="Disordered" evidence="1">
    <location>
        <begin position="311"/>
        <end position="374"/>
    </location>
</feature>
<proteinExistence type="predicted"/>
<feature type="region of interest" description="Disordered" evidence="1">
    <location>
        <begin position="231"/>
        <end position="255"/>
    </location>
</feature>
<feature type="compositionally biased region" description="Polar residues" evidence="1">
    <location>
        <begin position="325"/>
        <end position="343"/>
    </location>
</feature>
<evidence type="ECO:0000256" key="1">
    <source>
        <dbReference type="SAM" id="MobiDB-lite"/>
    </source>
</evidence>
<name>A0A5A9NW24_9TELE</name>
<protein>
    <submittedName>
        <fullName evidence="2">Uncharacterized protein</fullName>
    </submittedName>
</protein>
<feature type="compositionally biased region" description="Basic and acidic residues" evidence="1">
    <location>
        <begin position="234"/>
        <end position="255"/>
    </location>
</feature>
<evidence type="ECO:0000313" key="3">
    <source>
        <dbReference type="Proteomes" id="UP000324632"/>
    </source>
</evidence>